<evidence type="ECO:0000256" key="6">
    <source>
        <dbReference type="SAM" id="MobiDB-lite"/>
    </source>
</evidence>
<keyword evidence="7" id="KW-0472">Membrane</keyword>
<gene>
    <name evidence="9" type="ORF">DFR75_10127</name>
</gene>
<feature type="compositionally biased region" description="Low complexity" evidence="6">
    <location>
        <begin position="757"/>
        <end position="766"/>
    </location>
</feature>
<dbReference type="PANTHER" id="PTHR45436">
    <property type="entry name" value="SENSOR HISTIDINE KINASE YKOH"/>
    <property type="match status" value="1"/>
</dbReference>
<dbReference type="AlphaFoldDB" id="A0A4V3CQ59"/>
<evidence type="ECO:0000259" key="8">
    <source>
        <dbReference type="SMART" id="SM00387"/>
    </source>
</evidence>
<evidence type="ECO:0000256" key="2">
    <source>
        <dbReference type="ARBA" id="ARBA00012438"/>
    </source>
</evidence>
<keyword evidence="3" id="KW-0597">Phosphoprotein</keyword>
<accession>A0A4V3CQ59</accession>
<dbReference type="PANTHER" id="PTHR45436:SF5">
    <property type="entry name" value="SENSOR HISTIDINE KINASE TRCS"/>
    <property type="match status" value="1"/>
</dbReference>
<evidence type="ECO:0000256" key="1">
    <source>
        <dbReference type="ARBA" id="ARBA00000085"/>
    </source>
</evidence>
<proteinExistence type="predicted"/>
<keyword evidence="4" id="KW-0808">Transferase</keyword>
<dbReference type="InterPro" id="IPR036890">
    <property type="entry name" value="HATPase_C_sf"/>
</dbReference>
<protein>
    <recommendedName>
        <fullName evidence="2">histidine kinase</fullName>
        <ecNumber evidence="2">2.7.13.3</ecNumber>
    </recommendedName>
</protein>
<feature type="domain" description="Histidine kinase/HSP90-like ATPase" evidence="8">
    <location>
        <begin position="550"/>
        <end position="663"/>
    </location>
</feature>
<feature type="transmembrane region" description="Helical" evidence="7">
    <location>
        <begin position="35"/>
        <end position="58"/>
    </location>
</feature>
<dbReference type="InterPro" id="IPR003594">
    <property type="entry name" value="HATPase_dom"/>
</dbReference>
<dbReference type="InterPro" id="IPR050428">
    <property type="entry name" value="TCS_sensor_his_kinase"/>
</dbReference>
<reference evidence="9 10" key="1">
    <citation type="submission" date="2019-03" db="EMBL/GenBank/DDBJ databases">
        <title>Genomic Encyclopedia of Type Strains, Phase IV (KMG-IV): sequencing the most valuable type-strain genomes for metagenomic binning, comparative biology and taxonomic classification.</title>
        <authorList>
            <person name="Goeker M."/>
        </authorList>
    </citation>
    <scope>NUCLEOTIDE SEQUENCE [LARGE SCALE GENOMIC DNA]</scope>
    <source>
        <strain evidence="9 10">DSM 44496</strain>
    </source>
</reference>
<comment type="catalytic activity">
    <reaction evidence="1">
        <text>ATP + protein L-histidine = ADP + protein N-phospho-L-histidine.</text>
        <dbReference type="EC" id="2.7.13.3"/>
    </reaction>
</comment>
<dbReference type="Gene3D" id="6.10.340.10">
    <property type="match status" value="1"/>
</dbReference>
<feature type="transmembrane region" description="Helical" evidence="7">
    <location>
        <begin position="346"/>
        <end position="369"/>
    </location>
</feature>
<dbReference type="EMBL" id="SNXK01000001">
    <property type="protein sequence ID" value="TDP40929.1"/>
    <property type="molecule type" value="Genomic_DNA"/>
</dbReference>
<dbReference type="EC" id="2.7.13.3" evidence="2"/>
<keyword evidence="10" id="KW-1185">Reference proteome</keyword>
<dbReference type="InterPro" id="IPR013587">
    <property type="entry name" value="Nitrate/nitrite_sensing"/>
</dbReference>
<dbReference type="SMART" id="SM00387">
    <property type="entry name" value="HATPase_c"/>
    <property type="match status" value="1"/>
</dbReference>
<evidence type="ECO:0000256" key="7">
    <source>
        <dbReference type="SAM" id="Phobius"/>
    </source>
</evidence>
<name>A0A4V3CQ59_NOCIG</name>
<feature type="region of interest" description="Disordered" evidence="6">
    <location>
        <begin position="727"/>
        <end position="804"/>
    </location>
</feature>
<evidence type="ECO:0000256" key="4">
    <source>
        <dbReference type="ARBA" id="ARBA00022679"/>
    </source>
</evidence>
<dbReference type="GO" id="GO:0000160">
    <property type="term" value="P:phosphorelay signal transduction system"/>
    <property type="evidence" value="ECO:0007669"/>
    <property type="project" value="TreeGrafter"/>
</dbReference>
<feature type="region of interest" description="Disordered" evidence="6">
    <location>
        <begin position="669"/>
        <end position="695"/>
    </location>
</feature>
<dbReference type="Proteomes" id="UP000295087">
    <property type="component" value="Unassembled WGS sequence"/>
</dbReference>
<sequence length="804" mass="86210">MPNRVSLSETRAATLQQFRYVMAMFLARLGVRTRILAIALIPSLTLVVVGVGTAGYLVEESNKAKTWATEMQAAVPYTRALIEAVQSERQLTLAYLAGDDTAADALGPARTRLDAAVQGLIDISTDIRAVDDSEIGDDKGGFNTLKTHLTGVRQGADARMLPANDAYTFYSRLLDVLTQGTKVAERAAPDAEVASGVAEGVRLLHAAEAMSRSNAISLSLVTADGPTGIPIEELINQIGYYHTELAGIVTELDEDERAPIAAMMSSPHFAQLAAMESAIVSRFAAPQQPTGSSSRTQTVTALPMSIPEWHTAAGEVNRAMIEAYGAHNSHIQKLAEKTAQRAEVNAAMAGGGVVVVSLLAFLVAVILANRIIRRLRRLRTETLALADEQLPATMRVLREGGQVDPADIAPKLDFGRDEIGQVADAFEHAAAAALRAAVDEARTREGVRAVFLNIAHRSQIVVHRQLEILDEAERSQEDPALLETLFRLDHLATRERRNAENLIILGGGRPGRQWRNPIPLMDIVRSAIGETLDYARVRVTKLPEVDVVGTVVADLVHLLAELVDNATAFSPPQSRVEAGGNIVGKGVVVEITDQGMGMSPEDLARYNDMLADPPDFGVGTLSSDSRLGLFVVARLSTAHGVSVRLSESDYGGIRAIVLIPQNLLAGTAAMPSSPATTGPLRRGLPRPHEQAPAAALEQAPVATLVAEPPAPRPAEPIVDTRVVEVEAQPQPETGPDGRPLLPRRQRQTNLRPELAEEPTTAETTAPAPRPRSAEQARDLMSAIEIGTRQGRKPLSNSHQDEQEG</sequence>
<dbReference type="Pfam" id="PF08376">
    <property type="entry name" value="NIT"/>
    <property type="match status" value="1"/>
</dbReference>
<evidence type="ECO:0000313" key="10">
    <source>
        <dbReference type="Proteomes" id="UP000295087"/>
    </source>
</evidence>
<dbReference type="GO" id="GO:0005886">
    <property type="term" value="C:plasma membrane"/>
    <property type="evidence" value="ECO:0007669"/>
    <property type="project" value="TreeGrafter"/>
</dbReference>
<dbReference type="Pfam" id="PF02518">
    <property type="entry name" value="HATPase_c"/>
    <property type="match status" value="1"/>
</dbReference>
<evidence type="ECO:0000313" key="9">
    <source>
        <dbReference type="EMBL" id="TDP40929.1"/>
    </source>
</evidence>
<organism evidence="9 10">
    <name type="scientific">Nocardia ignorata</name>
    <dbReference type="NCBI Taxonomy" id="145285"/>
    <lineage>
        <taxon>Bacteria</taxon>
        <taxon>Bacillati</taxon>
        <taxon>Actinomycetota</taxon>
        <taxon>Actinomycetes</taxon>
        <taxon>Mycobacteriales</taxon>
        <taxon>Nocardiaceae</taxon>
        <taxon>Nocardia</taxon>
    </lineage>
</organism>
<evidence type="ECO:0000256" key="3">
    <source>
        <dbReference type="ARBA" id="ARBA00022553"/>
    </source>
</evidence>
<dbReference type="SUPFAM" id="SSF55874">
    <property type="entry name" value="ATPase domain of HSP90 chaperone/DNA topoisomerase II/histidine kinase"/>
    <property type="match status" value="1"/>
</dbReference>
<comment type="caution">
    <text evidence="9">The sequence shown here is derived from an EMBL/GenBank/DDBJ whole genome shotgun (WGS) entry which is preliminary data.</text>
</comment>
<keyword evidence="7" id="KW-0812">Transmembrane</keyword>
<keyword evidence="7" id="KW-1133">Transmembrane helix</keyword>
<dbReference type="Gene3D" id="3.30.565.10">
    <property type="entry name" value="Histidine kinase-like ATPase, C-terminal domain"/>
    <property type="match status" value="1"/>
</dbReference>
<evidence type="ECO:0000256" key="5">
    <source>
        <dbReference type="ARBA" id="ARBA00022777"/>
    </source>
</evidence>
<dbReference type="GO" id="GO:0004673">
    <property type="term" value="F:protein histidine kinase activity"/>
    <property type="evidence" value="ECO:0007669"/>
    <property type="project" value="UniProtKB-EC"/>
</dbReference>
<keyword evidence="5 9" id="KW-0418">Kinase</keyword>